<keyword evidence="10" id="KW-1185">Reference proteome</keyword>
<dbReference type="PRINTS" id="PR00368">
    <property type="entry name" value="FADPNR"/>
</dbReference>
<dbReference type="EMBL" id="AP022610">
    <property type="protein sequence ID" value="BBZ30757.1"/>
    <property type="molecule type" value="Genomic_DNA"/>
</dbReference>
<dbReference type="InterPro" id="IPR052541">
    <property type="entry name" value="SQRD"/>
</dbReference>
<keyword evidence="3" id="KW-1003">Cell membrane</keyword>
<dbReference type="InterPro" id="IPR038468">
    <property type="entry name" value="MmpS_C"/>
</dbReference>
<feature type="region of interest" description="Disordered" evidence="7">
    <location>
        <begin position="350"/>
        <end position="388"/>
    </location>
</feature>
<comment type="similarity">
    <text evidence="2">Belongs to the MmpS family.</text>
</comment>
<evidence type="ECO:0000256" key="3">
    <source>
        <dbReference type="ARBA" id="ARBA00022475"/>
    </source>
</evidence>
<gene>
    <name evidence="9" type="ORF">MMAD_50520</name>
</gene>
<evidence type="ECO:0000256" key="1">
    <source>
        <dbReference type="ARBA" id="ARBA00004236"/>
    </source>
</evidence>
<dbReference type="Pfam" id="PF05423">
    <property type="entry name" value="Mycobact_memb"/>
    <property type="match status" value="1"/>
</dbReference>
<dbReference type="PRINTS" id="PR00469">
    <property type="entry name" value="PNDRDTASEII"/>
</dbReference>
<organism evidence="9 10">
    <name type="scientific">Mycolicibacterium madagascariense</name>
    <dbReference type="NCBI Taxonomy" id="212765"/>
    <lineage>
        <taxon>Bacteria</taxon>
        <taxon>Bacillati</taxon>
        <taxon>Actinomycetota</taxon>
        <taxon>Actinomycetes</taxon>
        <taxon>Mycobacteriales</taxon>
        <taxon>Mycobacteriaceae</taxon>
        <taxon>Mycolicibacterium</taxon>
    </lineage>
</organism>
<dbReference type="KEGG" id="mmag:MMAD_50520"/>
<protein>
    <recommendedName>
        <fullName evidence="8">FAD/NAD(P)-binding domain-containing protein</fullName>
    </recommendedName>
</protein>
<dbReference type="Gene3D" id="2.60.40.2880">
    <property type="entry name" value="MmpS1-5, C-terminal soluble domain"/>
    <property type="match status" value="1"/>
</dbReference>
<dbReference type="InterPro" id="IPR036188">
    <property type="entry name" value="FAD/NAD-bd_sf"/>
</dbReference>
<name>A0A7I7XNE4_9MYCO</name>
<evidence type="ECO:0000256" key="5">
    <source>
        <dbReference type="ARBA" id="ARBA00022989"/>
    </source>
</evidence>
<reference evidence="9 10" key="1">
    <citation type="journal article" date="2019" name="Emerg. Microbes Infect.">
        <title>Comprehensive subspecies identification of 175 nontuberculous mycobacteria species based on 7547 genomic profiles.</title>
        <authorList>
            <person name="Matsumoto Y."/>
            <person name="Kinjo T."/>
            <person name="Motooka D."/>
            <person name="Nabeya D."/>
            <person name="Jung N."/>
            <person name="Uechi K."/>
            <person name="Horii T."/>
            <person name="Iida T."/>
            <person name="Fujita J."/>
            <person name="Nakamura S."/>
        </authorList>
    </citation>
    <scope>NUCLEOTIDE SEQUENCE [LARGE SCALE GENOMIC DNA]</scope>
    <source>
        <strain evidence="9 10">JCM 13574</strain>
    </source>
</reference>
<sequence length="545" mass="57088">MNMTKKLLILGAGIGGLSVVHELVETGVDLADLDVTVIDEDFSHFLGFTLPWVMRGWRDRDSVAIRPTADALADVETITGAVQHVDPEARVVTLATGELVSFDALVIATGARNAIGRVPGLQDAVDAHTAVHYYSADAAADANRALSEFTGGKLVFLVTALPYRCPVAPYEGAMLAADLLHDNGVRTATQISVHSPEPQPMPSAGPFAGPELVALLNDKGIAFFAEHAVDRVDAEHRTVHFADSSTADYDLLVFVPPHEPALTLGEPGWIGVDNATMQTRYPGIYAIGDTTAVTSPSGRPLPKAAIFAKNGAKAAAANVLNHLGITDATSALSGEGFCYVDVGGGASAQGRAISSPCPTPRSTWPLRRSSSITTNRTKNGTGERSGNWRLRQPRTDVTRRTSAVSVLAKGWVPVVVVVAVVLGGVTVVRLRGAFGSEAIFSASGADAEPLEQAHVKYVTYDLYGSRDMIGSVNYLDANAQAHQANFTGLPWSVTVSTSAPAVLASVVAQGDGDSIGCRITVNGEVKDEGRADGHHAQTSCLAKAA</sequence>
<proteinExistence type="inferred from homology"/>
<dbReference type="Proteomes" id="UP000466517">
    <property type="component" value="Chromosome"/>
</dbReference>
<dbReference type="SUPFAM" id="SSF51905">
    <property type="entry name" value="FAD/NAD(P)-binding domain"/>
    <property type="match status" value="2"/>
</dbReference>
<keyword evidence="5" id="KW-1133">Transmembrane helix</keyword>
<evidence type="ECO:0000256" key="7">
    <source>
        <dbReference type="SAM" id="MobiDB-lite"/>
    </source>
</evidence>
<evidence type="ECO:0000256" key="2">
    <source>
        <dbReference type="ARBA" id="ARBA00007531"/>
    </source>
</evidence>
<dbReference type="PANTHER" id="PTHR43755:SF1">
    <property type="entry name" value="FAD-DEPENDENT PYRIDINE NUCLEOTIDE-DISULPHIDE OXIDOREDUCTASE"/>
    <property type="match status" value="1"/>
</dbReference>
<feature type="domain" description="FAD/NAD(P)-binding" evidence="8">
    <location>
        <begin position="6"/>
        <end position="295"/>
    </location>
</feature>
<evidence type="ECO:0000313" key="10">
    <source>
        <dbReference type="Proteomes" id="UP000466517"/>
    </source>
</evidence>
<dbReference type="Gene3D" id="3.50.50.60">
    <property type="entry name" value="FAD/NAD(P)-binding domain"/>
    <property type="match status" value="2"/>
</dbReference>
<dbReference type="GO" id="GO:0005886">
    <property type="term" value="C:plasma membrane"/>
    <property type="evidence" value="ECO:0007669"/>
    <property type="project" value="UniProtKB-SubCell"/>
</dbReference>
<evidence type="ECO:0000313" key="9">
    <source>
        <dbReference type="EMBL" id="BBZ30757.1"/>
    </source>
</evidence>
<dbReference type="InterPro" id="IPR008693">
    <property type="entry name" value="MmpS"/>
</dbReference>
<dbReference type="AlphaFoldDB" id="A0A7I7XNE4"/>
<keyword evidence="6" id="KW-0472">Membrane</keyword>
<dbReference type="Pfam" id="PF07992">
    <property type="entry name" value="Pyr_redox_2"/>
    <property type="match status" value="1"/>
</dbReference>
<evidence type="ECO:0000256" key="4">
    <source>
        <dbReference type="ARBA" id="ARBA00022692"/>
    </source>
</evidence>
<dbReference type="PANTHER" id="PTHR43755">
    <property type="match status" value="1"/>
</dbReference>
<comment type="subcellular location">
    <subcellularLocation>
        <location evidence="1">Cell membrane</location>
    </subcellularLocation>
</comment>
<accession>A0A7I7XNE4</accession>
<evidence type="ECO:0000256" key="6">
    <source>
        <dbReference type="ARBA" id="ARBA00023136"/>
    </source>
</evidence>
<dbReference type="InterPro" id="IPR023753">
    <property type="entry name" value="FAD/NAD-binding_dom"/>
</dbReference>
<feature type="compositionally biased region" description="Polar residues" evidence="7">
    <location>
        <begin position="368"/>
        <end position="384"/>
    </location>
</feature>
<dbReference type="GO" id="GO:0016491">
    <property type="term" value="F:oxidoreductase activity"/>
    <property type="evidence" value="ECO:0007669"/>
    <property type="project" value="InterPro"/>
</dbReference>
<keyword evidence="4" id="KW-0812">Transmembrane</keyword>
<evidence type="ECO:0000259" key="8">
    <source>
        <dbReference type="Pfam" id="PF07992"/>
    </source>
</evidence>